<dbReference type="AlphaFoldDB" id="A0A8I6X2H9"/>
<dbReference type="InterPro" id="IPR025322">
    <property type="entry name" value="PADRE_dom"/>
</dbReference>
<keyword evidence="1" id="KW-0472">Membrane</keyword>
<dbReference type="Gramene" id="HORVU.MOREX.r2.3HG0232870.1">
    <property type="protein sequence ID" value="HORVU.MOREX.r2.3HG0232870.1.CDS.1"/>
    <property type="gene ID" value="HORVU.MOREX.r2.3HG0232870"/>
</dbReference>
<dbReference type="EnsemblPlants" id="HORVU.MOREX.r3.3HG0280930.1">
    <property type="protein sequence ID" value="HORVU.MOREX.r3.3HG0280930.1.CDS1"/>
    <property type="gene ID" value="HORVU.MOREX.r3.3HG0280930"/>
</dbReference>
<dbReference type="PANTHER" id="PTHR33052">
    <property type="entry name" value="DUF4228 DOMAIN PROTEIN-RELATED"/>
    <property type="match status" value="1"/>
</dbReference>
<evidence type="ECO:0000313" key="2">
    <source>
        <dbReference type="EnsemblPlants" id="HORVU.MOREX.r3.3HG0280930.1.CDS1"/>
    </source>
</evidence>
<evidence type="ECO:0000313" key="3">
    <source>
        <dbReference type="Proteomes" id="UP000011116"/>
    </source>
</evidence>
<keyword evidence="1" id="KW-1133">Transmembrane helix</keyword>
<organism evidence="2 3">
    <name type="scientific">Hordeum vulgare subsp. vulgare</name>
    <name type="common">Domesticated barley</name>
    <dbReference type="NCBI Taxonomy" id="112509"/>
    <lineage>
        <taxon>Eukaryota</taxon>
        <taxon>Viridiplantae</taxon>
        <taxon>Streptophyta</taxon>
        <taxon>Embryophyta</taxon>
        <taxon>Tracheophyta</taxon>
        <taxon>Spermatophyta</taxon>
        <taxon>Magnoliopsida</taxon>
        <taxon>Liliopsida</taxon>
        <taxon>Poales</taxon>
        <taxon>Poaceae</taxon>
        <taxon>BOP clade</taxon>
        <taxon>Pooideae</taxon>
        <taxon>Triticodae</taxon>
        <taxon>Triticeae</taxon>
        <taxon>Hordeinae</taxon>
        <taxon>Hordeum</taxon>
    </lineage>
</organism>
<keyword evidence="1" id="KW-0812">Transmembrane</keyword>
<name>A0A8I6X2H9_HORVV</name>
<reference evidence="3" key="1">
    <citation type="journal article" date="2012" name="Nature">
        <title>A physical, genetic and functional sequence assembly of the barley genome.</title>
        <authorList>
            <consortium name="The International Barley Genome Sequencing Consortium"/>
            <person name="Mayer K.F."/>
            <person name="Waugh R."/>
            <person name="Brown J.W."/>
            <person name="Schulman A."/>
            <person name="Langridge P."/>
            <person name="Platzer M."/>
            <person name="Fincher G.B."/>
            <person name="Muehlbauer G.J."/>
            <person name="Sato K."/>
            <person name="Close T.J."/>
            <person name="Wise R.P."/>
            <person name="Stein N."/>
        </authorList>
    </citation>
    <scope>NUCLEOTIDE SEQUENCE [LARGE SCALE GENOMIC DNA]</scope>
    <source>
        <strain evidence="3">cv. Morex</strain>
    </source>
</reference>
<dbReference type="Pfam" id="PF14009">
    <property type="entry name" value="PADRE"/>
    <property type="match status" value="1"/>
</dbReference>
<accession>A0A8I6X2H9</accession>
<reference evidence="2" key="2">
    <citation type="submission" date="2020-10" db="EMBL/GenBank/DDBJ databases">
        <authorList>
            <person name="Scholz U."/>
            <person name="Mascher M."/>
            <person name="Fiebig A."/>
        </authorList>
    </citation>
    <scope>NUCLEOTIDE SEQUENCE [LARGE SCALE GENOMIC DNA]</scope>
    <source>
        <strain evidence="2">cv. Morex</strain>
    </source>
</reference>
<reference evidence="2" key="3">
    <citation type="submission" date="2022-01" db="UniProtKB">
        <authorList>
            <consortium name="EnsemblPlants"/>
        </authorList>
    </citation>
    <scope>IDENTIFICATION</scope>
    <source>
        <strain evidence="2">subsp. vulgare</strain>
    </source>
</reference>
<protein>
    <submittedName>
        <fullName evidence="2">Uncharacterized protein</fullName>
    </submittedName>
</protein>
<sequence length="253" mass="26589">MLAFRKVRRSTSMVMHAFPPIHQVQYISPAQPIPGSAATHTKPSRLSFGHSLHSVFAFLLSLALFGMGNFTSCTLAMIPGAAKAARVVLPDGGLRLVRPPATAAELMLEAPGHFLTDAHALQAGHRIEALAADDDLELGGVYAAFPMQRLGSKVAPADVARLAAVFAGEAHARRPASAKVAAIVVAPPEVAPVAADEDIAPVSTLRLDEMAVDDEATAAEIGELKQRISGGRLSRRRPTLDTIHEGSYAGVPC</sequence>
<feature type="transmembrane region" description="Helical" evidence="1">
    <location>
        <begin position="55"/>
        <end position="78"/>
    </location>
</feature>
<proteinExistence type="predicted"/>
<keyword evidence="3" id="KW-1185">Reference proteome</keyword>
<dbReference type="Gramene" id="HORVU.MOREX.r3.3HG0280930.1">
    <property type="protein sequence ID" value="HORVU.MOREX.r3.3HG0280930.1.CDS1"/>
    <property type="gene ID" value="HORVU.MOREX.r3.3HG0280930"/>
</dbReference>
<dbReference type="Proteomes" id="UP000011116">
    <property type="component" value="Chromosome 3H"/>
</dbReference>
<evidence type="ECO:0000256" key="1">
    <source>
        <dbReference type="SAM" id="Phobius"/>
    </source>
</evidence>